<dbReference type="AlphaFoldDB" id="A0A1V4IGC3"/>
<keyword evidence="4" id="KW-0540">Nuclease</keyword>
<gene>
    <name evidence="9" type="ORF">CLORY_34930</name>
</gene>
<dbReference type="EMBL" id="MZGV01000052">
    <property type="protein sequence ID" value="OPJ59003.1"/>
    <property type="molecule type" value="Genomic_DNA"/>
</dbReference>
<evidence type="ECO:0000256" key="4">
    <source>
        <dbReference type="ARBA" id="ARBA00022722"/>
    </source>
</evidence>
<evidence type="ECO:0000259" key="8">
    <source>
        <dbReference type="PROSITE" id="PS50879"/>
    </source>
</evidence>
<dbReference type="SUPFAM" id="SSF53098">
    <property type="entry name" value="Ribonuclease H-like"/>
    <property type="match status" value="1"/>
</dbReference>
<comment type="similarity">
    <text evidence="2">Belongs to the RNase H family.</text>
</comment>
<evidence type="ECO:0000256" key="5">
    <source>
        <dbReference type="ARBA" id="ARBA00022723"/>
    </source>
</evidence>
<evidence type="ECO:0000256" key="7">
    <source>
        <dbReference type="ARBA" id="ARBA00022801"/>
    </source>
</evidence>
<dbReference type="GO" id="GO:0046872">
    <property type="term" value="F:metal ion binding"/>
    <property type="evidence" value="ECO:0007669"/>
    <property type="project" value="UniProtKB-KW"/>
</dbReference>
<evidence type="ECO:0000256" key="1">
    <source>
        <dbReference type="ARBA" id="ARBA00000077"/>
    </source>
</evidence>
<dbReference type="STRING" id="1450648.CLORY_34930"/>
<dbReference type="Pfam" id="PF01693">
    <property type="entry name" value="Cauli_VI"/>
    <property type="match status" value="1"/>
</dbReference>
<evidence type="ECO:0000313" key="9">
    <source>
        <dbReference type="EMBL" id="OPJ59003.1"/>
    </source>
</evidence>
<keyword evidence="5" id="KW-0479">Metal-binding</keyword>
<dbReference type="Proteomes" id="UP000190080">
    <property type="component" value="Unassembled WGS sequence"/>
</dbReference>
<dbReference type="EC" id="3.1.26.4" evidence="3"/>
<keyword evidence="6" id="KW-0255">Endonuclease</keyword>
<dbReference type="InterPro" id="IPR037056">
    <property type="entry name" value="RNase_H1_N_sf"/>
</dbReference>
<dbReference type="RefSeq" id="WP_079426842.1">
    <property type="nucleotide sequence ID" value="NZ_MZGV01000052.1"/>
</dbReference>
<dbReference type="PANTHER" id="PTHR10642">
    <property type="entry name" value="RIBONUCLEASE H1"/>
    <property type="match status" value="1"/>
</dbReference>
<dbReference type="SUPFAM" id="SSF55658">
    <property type="entry name" value="L9 N-domain-like"/>
    <property type="match status" value="1"/>
</dbReference>
<dbReference type="InterPro" id="IPR012337">
    <property type="entry name" value="RNaseH-like_sf"/>
</dbReference>
<dbReference type="Gene3D" id="3.30.420.10">
    <property type="entry name" value="Ribonuclease H-like superfamily/Ribonuclease H"/>
    <property type="match status" value="1"/>
</dbReference>
<comment type="catalytic activity">
    <reaction evidence="1">
        <text>Endonucleolytic cleavage to 5'-phosphomonoester.</text>
        <dbReference type="EC" id="3.1.26.4"/>
    </reaction>
</comment>
<evidence type="ECO:0000313" key="10">
    <source>
        <dbReference type="Proteomes" id="UP000190080"/>
    </source>
</evidence>
<evidence type="ECO:0000256" key="3">
    <source>
        <dbReference type="ARBA" id="ARBA00012180"/>
    </source>
</evidence>
<dbReference type="GO" id="GO:0043137">
    <property type="term" value="P:DNA replication, removal of RNA primer"/>
    <property type="evidence" value="ECO:0007669"/>
    <property type="project" value="TreeGrafter"/>
</dbReference>
<organism evidence="9 10">
    <name type="scientific">Clostridium oryzae</name>
    <dbReference type="NCBI Taxonomy" id="1450648"/>
    <lineage>
        <taxon>Bacteria</taxon>
        <taxon>Bacillati</taxon>
        <taxon>Bacillota</taxon>
        <taxon>Clostridia</taxon>
        <taxon>Eubacteriales</taxon>
        <taxon>Clostridiaceae</taxon>
        <taxon>Clostridium</taxon>
    </lineage>
</organism>
<dbReference type="InterPro" id="IPR050092">
    <property type="entry name" value="RNase_H"/>
</dbReference>
<dbReference type="PANTHER" id="PTHR10642:SF26">
    <property type="entry name" value="RIBONUCLEASE H1"/>
    <property type="match status" value="1"/>
</dbReference>
<dbReference type="PROSITE" id="PS50879">
    <property type="entry name" value="RNASE_H_1"/>
    <property type="match status" value="1"/>
</dbReference>
<dbReference type="CDD" id="cd09277">
    <property type="entry name" value="RNase_HI_bacteria_like"/>
    <property type="match status" value="1"/>
</dbReference>
<dbReference type="InterPro" id="IPR011320">
    <property type="entry name" value="RNase_H1_N"/>
</dbReference>
<dbReference type="Pfam" id="PF00075">
    <property type="entry name" value="RNase_H"/>
    <property type="match status" value="1"/>
</dbReference>
<proteinExistence type="inferred from homology"/>
<dbReference type="InterPro" id="IPR009027">
    <property type="entry name" value="Ribosomal_bL9/RNase_H1_N"/>
</dbReference>
<dbReference type="InterPro" id="IPR036397">
    <property type="entry name" value="RNaseH_sf"/>
</dbReference>
<comment type="caution">
    <text evidence="9">The sequence shown here is derived from an EMBL/GenBank/DDBJ whole genome shotgun (WGS) entry which is preliminary data.</text>
</comment>
<accession>A0A1V4IGC3</accession>
<dbReference type="GO" id="GO:0004523">
    <property type="term" value="F:RNA-DNA hybrid ribonuclease activity"/>
    <property type="evidence" value="ECO:0007669"/>
    <property type="project" value="UniProtKB-EC"/>
</dbReference>
<keyword evidence="10" id="KW-1185">Reference proteome</keyword>
<reference evidence="9 10" key="1">
    <citation type="submission" date="2017-03" db="EMBL/GenBank/DDBJ databases">
        <title>Genome sequence of Clostridium oryzae DSM 28571.</title>
        <authorList>
            <person name="Poehlein A."/>
            <person name="Daniel R."/>
        </authorList>
    </citation>
    <scope>NUCLEOTIDE SEQUENCE [LARGE SCALE GENOMIC DNA]</scope>
    <source>
        <strain evidence="9 10">DSM 28571</strain>
    </source>
</reference>
<dbReference type="Gene3D" id="3.40.970.10">
    <property type="entry name" value="Ribonuclease H1, N-terminal domain"/>
    <property type="match status" value="1"/>
</dbReference>
<dbReference type="GO" id="GO:0003676">
    <property type="term" value="F:nucleic acid binding"/>
    <property type="evidence" value="ECO:0007669"/>
    <property type="project" value="InterPro"/>
</dbReference>
<evidence type="ECO:0000256" key="2">
    <source>
        <dbReference type="ARBA" id="ARBA00005300"/>
    </source>
</evidence>
<sequence length="254" mass="29248">MSKKVYAVKEGYDFANDRKVENLILSSWSECEKYVKGVKGAKYKSFLTADEAEKYLNQETGISKEKLMLLPDVFYAYVDGSYNDATGKYSYALVIIRNNVIRYIENGSAEDDSERSIRQIAGELKAAIRSLEYCADNRINEIVIFHDYEGVRQHALGTWSRREKSSQKYYQDYNHIINKYDIKVHFMKVESHTGDLYNEMADELAKYAAHIPIKGVTNKNIVNNTIFVNDTTVKDKLMDIISPENSDNIIILEK</sequence>
<feature type="domain" description="RNase H type-1" evidence="8">
    <location>
        <begin position="70"/>
        <end position="210"/>
    </location>
</feature>
<name>A0A1V4IGC3_9CLOT</name>
<keyword evidence="7" id="KW-0378">Hydrolase</keyword>
<evidence type="ECO:0000256" key="6">
    <source>
        <dbReference type="ARBA" id="ARBA00022759"/>
    </source>
</evidence>
<dbReference type="InterPro" id="IPR002156">
    <property type="entry name" value="RNaseH_domain"/>
</dbReference>
<protein>
    <recommendedName>
        <fullName evidence="3">ribonuclease H</fullName>
        <ecNumber evidence="3">3.1.26.4</ecNumber>
    </recommendedName>
</protein>
<dbReference type="OrthoDB" id="9811552at2"/>